<evidence type="ECO:0000256" key="7">
    <source>
        <dbReference type="ARBA" id="ARBA00023160"/>
    </source>
</evidence>
<dbReference type="Gene3D" id="3.40.47.10">
    <property type="match status" value="2"/>
</dbReference>
<feature type="active site" evidence="9">
    <location>
        <position position="123"/>
    </location>
</feature>
<keyword evidence="7 9" id="KW-0275">Fatty acid biosynthesis</keyword>
<keyword evidence="2 9" id="KW-0963">Cytoplasm</keyword>
<sequence length="334" mass="34454">MSGIIRQRTGPAGSRILGVGAYRPMTVVSNADICNQLDSTPGWIESRSGIRSRRFAIAEESLGAMAATAGGKALASAGVGIADVGCILVATMSHVTQSPSVATDVAARLGAEKAAAFDISAACAGFCHALAVASDMVLAGSARYILVIGAERMSDIIDPHDRSTAFLFGDGAGAIVVGPSETAGIGPVVWGSDPSARDVIAHDHSYLDWRDNTDLPWPTMRMAGQQVFRWASWQMAPVARAALDEAGVTADDLAAFIPHQANIRIINIMCRVLALPNTVTVARDVAIHGNTSGASIPLAMDEILASGQVPSGGLALLVGFGAGLVYAAQVVRLP</sequence>
<comment type="function">
    <text evidence="9">Catalyzes the condensation reaction of fatty acid synthesis by the addition to an acyl acceptor of two carbons from malonyl-ACP. Catalyzes the first condensation reaction which initiates fatty acid synthesis and may therefore play a role in governing the total rate of fatty acid production. Possesses both acetoacetyl-ACP synthase and acetyl transacylase activities. Its substrate specificity determines the biosynthesis of branched-chain and/or straight-chain of fatty acids.</text>
</comment>
<dbReference type="GO" id="GO:0004315">
    <property type="term" value="F:3-oxoacyl-[acyl-carrier-protein] synthase activity"/>
    <property type="evidence" value="ECO:0007669"/>
    <property type="project" value="InterPro"/>
</dbReference>
<dbReference type="PANTHER" id="PTHR34069:SF2">
    <property type="entry name" value="BETA-KETOACYL-[ACYL-CARRIER-PROTEIN] SYNTHASE III"/>
    <property type="match status" value="1"/>
</dbReference>
<evidence type="ECO:0000256" key="3">
    <source>
        <dbReference type="ARBA" id="ARBA00022516"/>
    </source>
</evidence>
<dbReference type="Pfam" id="PF08545">
    <property type="entry name" value="ACP_syn_III"/>
    <property type="match status" value="1"/>
</dbReference>
<accession>A0A1C3PGM0</accession>
<evidence type="ECO:0000256" key="4">
    <source>
        <dbReference type="ARBA" id="ARBA00022679"/>
    </source>
</evidence>
<dbReference type="PANTHER" id="PTHR34069">
    <property type="entry name" value="3-OXOACYL-[ACYL-CARRIER-PROTEIN] SYNTHASE 3"/>
    <property type="match status" value="1"/>
</dbReference>
<proteinExistence type="inferred from homology"/>
<name>A0A1C3PGM0_9ACTN</name>
<dbReference type="CDD" id="cd00830">
    <property type="entry name" value="KAS_III"/>
    <property type="match status" value="1"/>
</dbReference>
<evidence type="ECO:0000313" key="13">
    <source>
        <dbReference type="Proteomes" id="UP000199013"/>
    </source>
</evidence>
<comment type="domain">
    <text evidence="9">The last Arg residue of the ACP-binding site is essential for the weak association between ACP/AcpP and FabH.</text>
</comment>
<dbReference type="NCBIfam" id="TIGR00747">
    <property type="entry name" value="fabH"/>
    <property type="match status" value="1"/>
</dbReference>
<dbReference type="InterPro" id="IPR004655">
    <property type="entry name" value="FabH"/>
</dbReference>
<feature type="active site" evidence="9">
    <location>
        <position position="290"/>
    </location>
</feature>
<dbReference type="GO" id="GO:0005737">
    <property type="term" value="C:cytoplasm"/>
    <property type="evidence" value="ECO:0007669"/>
    <property type="project" value="UniProtKB-SubCell"/>
</dbReference>
<dbReference type="GO" id="GO:0033818">
    <property type="term" value="F:beta-ketoacyl-acyl-carrier-protein synthase III activity"/>
    <property type="evidence" value="ECO:0007669"/>
    <property type="project" value="UniProtKB-UniRule"/>
</dbReference>
<keyword evidence="13" id="KW-1185">Reference proteome</keyword>
<keyword evidence="6 9" id="KW-0443">Lipid metabolism</keyword>
<dbReference type="AlphaFoldDB" id="A0A1C3PGM0"/>
<keyword evidence="9" id="KW-0511">Multifunctional enzyme</keyword>
<evidence type="ECO:0000313" key="12">
    <source>
        <dbReference type="EMBL" id="SBW28993.1"/>
    </source>
</evidence>
<dbReference type="SUPFAM" id="SSF53901">
    <property type="entry name" value="Thiolase-like"/>
    <property type="match status" value="1"/>
</dbReference>
<evidence type="ECO:0000256" key="6">
    <source>
        <dbReference type="ARBA" id="ARBA00023098"/>
    </source>
</evidence>
<keyword evidence="8 9" id="KW-0012">Acyltransferase</keyword>
<evidence type="ECO:0000256" key="9">
    <source>
        <dbReference type="HAMAP-Rule" id="MF_01815"/>
    </source>
</evidence>
<comment type="pathway">
    <text evidence="9">Lipid metabolism; fatty acid biosynthesis.</text>
</comment>
<dbReference type="NCBIfam" id="NF006829">
    <property type="entry name" value="PRK09352.1"/>
    <property type="match status" value="1"/>
</dbReference>
<comment type="catalytic activity">
    <reaction evidence="9">
        <text>malonyl-[ACP] + acetyl-CoA + H(+) = 3-oxobutanoyl-[ACP] + CO2 + CoA</text>
        <dbReference type="Rhea" id="RHEA:12080"/>
        <dbReference type="Rhea" id="RHEA-COMP:9623"/>
        <dbReference type="Rhea" id="RHEA-COMP:9625"/>
        <dbReference type="ChEBI" id="CHEBI:15378"/>
        <dbReference type="ChEBI" id="CHEBI:16526"/>
        <dbReference type="ChEBI" id="CHEBI:57287"/>
        <dbReference type="ChEBI" id="CHEBI:57288"/>
        <dbReference type="ChEBI" id="CHEBI:78449"/>
        <dbReference type="ChEBI" id="CHEBI:78450"/>
        <dbReference type="EC" id="2.3.1.180"/>
    </reaction>
</comment>
<dbReference type="HAMAP" id="MF_01815">
    <property type="entry name" value="FabH"/>
    <property type="match status" value="1"/>
</dbReference>
<reference evidence="13" key="1">
    <citation type="submission" date="2016-02" db="EMBL/GenBank/DDBJ databases">
        <authorList>
            <person name="Wibberg D."/>
        </authorList>
    </citation>
    <scope>NUCLEOTIDE SEQUENCE [LARGE SCALE GENOMIC DNA]</scope>
</reference>
<dbReference type="InterPro" id="IPR013751">
    <property type="entry name" value="ACP_syn_III_N"/>
</dbReference>
<evidence type="ECO:0000256" key="5">
    <source>
        <dbReference type="ARBA" id="ARBA00022832"/>
    </source>
</evidence>
<evidence type="ECO:0000256" key="1">
    <source>
        <dbReference type="ARBA" id="ARBA00008642"/>
    </source>
</evidence>
<comment type="subunit">
    <text evidence="9">Homodimer.</text>
</comment>
<dbReference type="Proteomes" id="UP000199013">
    <property type="component" value="Unassembled WGS sequence"/>
</dbReference>
<feature type="domain" description="Beta-ketoacyl-[acyl-carrier-protein] synthase III C-terminal" evidence="10">
    <location>
        <begin position="243"/>
        <end position="332"/>
    </location>
</feature>
<gene>
    <name evidence="12" type="primary">fabH3</name>
    <name evidence="9" type="synonym">fabH</name>
    <name evidence="12" type="ORF">FDG2_6294</name>
</gene>
<dbReference type="GO" id="GO:0044550">
    <property type="term" value="P:secondary metabolite biosynthetic process"/>
    <property type="evidence" value="ECO:0007669"/>
    <property type="project" value="TreeGrafter"/>
</dbReference>
<protein>
    <recommendedName>
        <fullName evidence="9">Beta-ketoacyl-[acyl-carrier-protein] synthase III</fullName>
        <shortName evidence="9">Beta-ketoacyl-ACP synthase III</shortName>
        <shortName evidence="9">KAS III</shortName>
        <ecNumber evidence="9">2.3.1.180</ecNumber>
    </recommendedName>
    <alternativeName>
        <fullName evidence="9">3-oxoacyl-[acyl-carrier-protein] synthase 3</fullName>
    </alternativeName>
    <alternativeName>
        <fullName evidence="9">3-oxoacyl-[acyl-carrier-protein] synthase III</fullName>
    </alternativeName>
</protein>
<organism evidence="12 13">
    <name type="scientific">Candidatus Protofrankia californiensis</name>
    <dbReference type="NCBI Taxonomy" id="1839754"/>
    <lineage>
        <taxon>Bacteria</taxon>
        <taxon>Bacillati</taxon>
        <taxon>Actinomycetota</taxon>
        <taxon>Actinomycetes</taxon>
        <taxon>Frankiales</taxon>
        <taxon>Frankiaceae</taxon>
        <taxon>Protofrankia</taxon>
    </lineage>
</organism>
<feature type="domain" description="Beta-ketoacyl-[acyl-carrier-protein] synthase III N-terminal" evidence="11">
    <location>
        <begin position="117"/>
        <end position="194"/>
    </location>
</feature>
<dbReference type="UniPathway" id="UPA00094"/>
<dbReference type="GO" id="GO:0006633">
    <property type="term" value="P:fatty acid biosynthetic process"/>
    <property type="evidence" value="ECO:0007669"/>
    <property type="project" value="UniProtKB-UniRule"/>
</dbReference>
<keyword evidence="3 9" id="KW-0444">Lipid biosynthesis</keyword>
<evidence type="ECO:0000259" key="11">
    <source>
        <dbReference type="Pfam" id="PF08545"/>
    </source>
</evidence>
<keyword evidence="5 9" id="KW-0276">Fatty acid metabolism</keyword>
<dbReference type="EMBL" id="FLUV01002603">
    <property type="protein sequence ID" value="SBW28993.1"/>
    <property type="molecule type" value="Genomic_DNA"/>
</dbReference>
<dbReference type="InterPro" id="IPR013747">
    <property type="entry name" value="ACP_syn_III_C"/>
</dbReference>
<keyword evidence="4 9" id="KW-0808">Transferase</keyword>
<evidence type="ECO:0000259" key="10">
    <source>
        <dbReference type="Pfam" id="PF08541"/>
    </source>
</evidence>
<evidence type="ECO:0000256" key="2">
    <source>
        <dbReference type="ARBA" id="ARBA00022490"/>
    </source>
</evidence>
<feature type="region of interest" description="ACP-binding" evidence="9">
    <location>
        <begin position="260"/>
        <end position="264"/>
    </location>
</feature>
<feature type="active site" evidence="9">
    <location>
        <position position="259"/>
    </location>
</feature>
<dbReference type="EC" id="2.3.1.180" evidence="9"/>
<dbReference type="InterPro" id="IPR016039">
    <property type="entry name" value="Thiolase-like"/>
</dbReference>
<comment type="subcellular location">
    <subcellularLocation>
        <location evidence="9">Cytoplasm</location>
    </subcellularLocation>
</comment>
<comment type="similarity">
    <text evidence="1 9">Belongs to the thiolase-like superfamily. FabH family.</text>
</comment>
<dbReference type="Pfam" id="PF08541">
    <property type="entry name" value="ACP_syn_III_C"/>
    <property type="match status" value="1"/>
</dbReference>
<evidence type="ECO:0000256" key="8">
    <source>
        <dbReference type="ARBA" id="ARBA00023315"/>
    </source>
</evidence>